<reference evidence="11 12" key="1">
    <citation type="submission" date="2016-10" db="EMBL/GenBank/DDBJ databases">
        <authorList>
            <person name="de Groot N.N."/>
        </authorList>
    </citation>
    <scope>NUCLEOTIDE SEQUENCE [LARGE SCALE GENOMIC DNA]</scope>
    <source>
        <strain evidence="11 12">CGMCC 4.6858</strain>
    </source>
</reference>
<dbReference type="PANTHER" id="PTHR18919">
    <property type="entry name" value="ACETYL-COA C-ACYLTRANSFERASE"/>
    <property type="match status" value="1"/>
</dbReference>
<feature type="active site" description="Acyl-thioester intermediate" evidence="7">
    <location>
        <position position="91"/>
    </location>
</feature>
<dbReference type="InterPro" id="IPR016039">
    <property type="entry name" value="Thiolase-like"/>
</dbReference>
<evidence type="ECO:0000256" key="8">
    <source>
        <dbReference type="RuleBase" id="RU003557"/>
    </source>
</evidence>
<dbReference type="InterPro" id="IPR002155">
    <property type="entry name" value="Thiolase"/>
</dbReference>
<evidence type="ECO:0000256" key="6">
    <source>
        <dbReference type="ARBA" id="ARBA00040529"/>
    </source>
</evidence>
<dbReference type="PANTHER" id="PTHR18919:SF107">
    <property type="entry name" value="ACETYL-COA ACETYLTRANSFERASE, CYTOSOLIC"/>
    <property type="match status" value="1"/>
</dbReference>
<evidence type="ECO:0000259" key="9">
    <source>
        <dbReference type="Pfam" id="PF00108"/>
    </source>
</evidence>
<feature type="active site" description="Proton acceptor" evidence="7">
    <location>
        <position position="353"/>
    </location>
</feature>
<feature type="active site" description="Proton acceptor" evidence="7">
    <location>
        <position position="383"/>
    </location>
</feature>
<dbReference type="FunFam" id="3.40.47.10:FF:000010">
    <property type="entry name" value="Acetyl-CoA acetyltransferase (Thiolase)"/>
    <property type="match status" value="1"/>
</dbReference>
<dbReference type="InterPro" id="IPR020613">
    <property type="entry name" value="Thiolase_CS"/>
</dbReference>
<sequence>MSSASPSVIVAGARTPIGRLLGGLKSLSVSDLGGIAIKGALEKSGVQPEQVDYLIMGQVILAGAGQNPARAAGIAGGLPWSLPSITINKVCLSGLNAIAMADQLIRAGECEIVVAGGMESMTNAPHLLPKSREGFKFGDVKLVDSMAYDALYDQATQQAMGGLTEQVNAEGVQLTREEQDAFAAASHQKAATAWKNGVFDDEVVPVTIPQRRGEPIVVSADEGVRGDTTAESLGKLPPAFAKSGTITAGSASQISDGAAAVVVMSKAKAEELGLEWLAEIGAHGMVAGPDSSLQLQPANATRKALDKEGLTVDDLDLVEFNEAFAAVGIESTRALGLDPEKVNVNGGAIALGHPVGMSGTRVVLHLALELQRRGGGVGAAALCGGGGQGDALIVRVPKK</sequence>
<keyword evidence="12" id="KW-1185">Reference proteome</keyword>
<dbReference type="InterPro" id="IPR020610">
    <property type="entry name" value="Thiolase_AS"/>
</dbReference>
<dbReference type="NCBIfam" id="TIGR01930">
    <property type="entry name" value="AcCoA-C-Actrans"/>
    <property type="match status" value="1"/>
</dbReference>
<keyword evidence="4 8" id="KW-0012">Acyltransferase</keyword>
<evidence type="ECO:0000256" key="1">
    <source>
        <dbReference type="ARBA" id="ARBA00010982"/>
    </source>
</evidence>
<dbReference type="CDD" id="cd00751">
    <property type="entry name" value="thiolase"/>
    <property type="match status" value="1"/>
</dbReference>
<gene>
    <name evidence="11" type="ORF">SAMN05421872_110149</name>
</gene>
<protein>
    <recommendedName>
        <fullName evidence="6">Probable acetyl-CoA acetyltransferase</fullName>
        <ecNumber evidence="2">2.3.1.9</ecNumber>
    </recommendedName>
    <alternativeName>
        <fullName evidence="5">Acetoacetyl-CoA thiolase</fullName>
    </alternativeName>
</protein>
<accession>A0A1G6X3R9</accession>
<keyword evidence="3 8" id="KW-0808">Transferase</keyword>
<dbReference type="PROSITE" id="PS00737">
    <property type="entry name" value="THIOLASE_2"/>
    <property type="match status" value="1"/>
</dbReference>
<dbReference type="PROSITE" id="PS00098">
    <property type="entry name" value="THIOLASE_1"/>
    <property type="match status" value="1"/>
</dbReference>
<feature type="domain" description="Thiolase N-terminal" evidence="9">
    <location>
        <begin position="8"/>
        <end position="266"/>
    </location>
</feature>
<dbReference type="SUPFAM" id="SSF53901">
    <property type="entry name" value="Thiolase-like"/>
    <property type="match status" value="2"/>
</dbReference>
<evidence type="ECO:0000256" key="5">
    <source>
        <dbReference type="ARBA" id="ARBA00030755"/>
    </source>
</evidence>
<feature type="domain" description="Thiolase C-terminal" evidence="10">
    <location>
        <begin position="275"/>
        <end position="395"/>
    </location>
</feature>
<dbReference type="Pfam" id="PF00108">
    <property type="entry name" value="Thiolase_N"/>
    <property type="match status" value="1"/>
</dbReference>
<evidence type="ECO:0000256" key="2">
    <source>
        <dbReference type="ARBA" id="ARBA00012705"/>
    </source>
</evidence>
<dbReference type="Pfam" id="PF02803">
    <property type="entry name" value="Thiolase_C"/>
    <property type="match status" value="1"/>
</dbReference>
<organism evidence="11 12">
    <name type="scientific">Nocardioides lianchengensis</name>
    <dbReference type="NCBI Taxonomy" id="1045774"/>
    <lineage>
        <taxon>Bacteria</taxon>
        <taxon>Bacillati</taxon>
        <taxon>Actinomycetota</taxon>
        <taxon>Actinomycetes</taxon>
        <taxon>Propionibacteriales</taxon>
        <taxon>Nocardioidaceae</taxon>
        <taxon>Nocardioides</taxon>
    </lineage>
</organism>
<comment type="similarity">
    <text evidence="1 8">Belongs to the thiolase-like superfamily. Thiolase family.</text>
</comment>
<dbReference type="PIRSF" id="PIRSF000429">
    <property type="entry name" value="Ac-CoA_Ac_transf"/>
    <property type="match status" value="1"/>
</dbReference>
<dbReference type="EMBL" id="FMZM01000010">
    <property type="protein sequence ID" value="SDD72563.1"/>
    <property type="molecule type" value="Genomic_DNA"/>
</dbReference>
<name>A0A1G6X3R9_9ACTN</name>
<dbReference type="InterPro" id="IPR020615">
    <property type="entry name" value="Thiolase_acyl_enz_int_AS"/>
</dbReference>
<dbReference type="InterPro" id="IPR020617">
    <property type="entry name" value="Thiolase_C"/>
</dbReference>
<dbReference type="Gene3D" id="3.40.47.10">
    <property type="match status" value="2"/>
</dbReference>
<evidence type="ECO:0000313" key="11">
    <source>
        <dbReference type="EMBL" id="SDD72563.1"/>
    </source>
</evidence>
<dbReference type="EC" id="2.3.1.9" evidence="2"/>
<evidence type="ECO:0000256" key="4">
    <source>
        <dbReference type="ARBA" id="ARBA00023315"/>
    </source>
</evidence>
<dbReference type="Proteomes" id="UP000199034">
    <property type="component" value="Unassembled WGS sequence"/>
</dbReference>
<evidence type="ECO:0000259" key="10">
    <source>
        <dbReference type="Pfam" id="PF02803"/>
    </source>
</evidence>
<dbReference type="InterPro" id="IPR020616">
    <property type="entry name" value="Thiolase_N"/>
</dbReference>
<dbReference type="PROSITE" id="PS00099">
    <property type="entry name" value="THIOLASE_3"/>
    <property type="match status" value="1"/>
</dbReference>
<dbReference type="STRING" id="1045774.SAMN05421872_110149"/>
<evidence type="ECO:0000256" key="7">
    <source>
        <dbReference type="PIRSR" id="PIRSR000429-1"/>
    </source>
</evidence>
<evidence type="ECO:0000313" key="12">
    <source>
        <dbReference type="Proteomes" id="UP000199034"/>
    </source>
</evidence>
<proteinExistence type="inferred from homology"/>
<dbReference type="AlphaFoldDB" id="A0A1G6X3R9"/>
<dbReference type="GO" id="GO:0003985">
    <property type="term" value="F:acetyl-CoA C-acetyltransferase activity"/>
    <property type="evidence" value="ECO:0007669"/>
    <property type="project" value="UniProtKB-EC"/>
</dbReference>
<evidence type="ECO:0000256" key="3">
    <source>
        <dbReference type="ARBA" id="ARBA00022679"/>
    </source>
</evidence>
<dbReference type="RefSeq" id="WP_090859432.1">
    <property type="nucleotide sequence ID" value="NZ_FMZM01000010.1"/>
</dbReference>
<dbReference type="OrthoDB" id="4440515at2"/>